<dbReference type="Proteomes" id="UP000466848">
    <property type="component" value="Chromosome"/>
</dbReference>
<evidence type="ECO:0000313" key="1">
    <source>
        <dbReference type="EMBL" id="QIB68257.1"/>
    </source>
</evidence>
<dbReference type="InterPro" id="IPR021145">
    <property type="entry name" value="Portal_protein_SPP1_Gp6-like"/>
</dbReference>
<name>A0A858BRS2_9FIRM</name>
<sequence>MEITKVIEWINKEKQCNISADYYKNIDKWKQWWMGDCKEFHEFKTIENDKVVARKLFTLGMAKKASEDWASILLNEKTEIAVQDPENADFIDSVLEENGFWKLGNELVEKAFYSGTGAFVVKIKDMEQSGEAIKKSPGAKVHIDYLPAGNIVPLTVRNGQIVEAAFASEVFDKGQTYIYLEMHELVLGKYEITNKYFETTNGQLKLTALPHGVLNVVKTGSDIPLFTIFSPNIVNNIPKSNGLGASVYANAIDNLQGVDLAFNNLCRDFKLGGKKVFYSESLILTNEEGKKITPDDVMQQLFTYTGDGPMTENGQNTLITEYNPDLRVQDNKDGIQAQLDYLSFKVGFGTKHYQFNGGQIVTATQYTGDKQELVQNASKHYIAIERALKTLVRAILWVGKEVMGKPVNPDSEVTVQFEDSYIIDKESERLRDLQEIRDGLMQKWEYRVKWYGEDEKTAKQMIGADLSDAALMGFTSPNETGGAK</sequence>
<reference evidence="1 2" key="1">
    <citation type="submission" date="2020-02" db="EMBL/GenBank/DDBJ databases">
        <authorList>
            <person name="Kim Y.B."/>
            <person name="Roh S.W."/>
        </authorList>
    </citation>
    <scope>NUCLEOTIDE SEQUENCE [LARGE SCALE GENOMIC DNA]</scope>
    <source>
        <strain evidence="1 2">DSM 103574</strain>
    </source>
</reference>
<dbReference type="EMBL" id="CP048649">
    <property type="protein sequence ID" value="QIB68257.1"/>
    <property type="molecule type" value="Genomic_DNA"/>
</dbReference>
<proteinExistence type="predicted"/>
<accession>A0A858BRS2</accession>
<dbReference type="AlphaFoldDB" id="A0A858BRS2"/>
<keyword evidence="2" id="KW-1185">Reference proteome</keyword>
<organism evidence="1 2">
    <name type="scientific">Aminipila butyrica</name>
    <dbReference type="NCBI Taxonomy" id="433296"/>
    <lineage>
        <taxon>Bacteria</taxon>
        <taxon>Bacillati</taxon>
        <taxon>Bacillota</taxon>
        <taxon>Clostridia</taxon>
        <taxon>Peptostreptococcales</taxon>
        <taxon>Anaerovoracaceae</taxon>
        <taxon>Aminipila</taxon>
    </lineage>
</organism>
<evidence type="ECO:0000313" key="2">
    <source>
        <dbReference type="Proteomes" id="UP000466848"/>
    </source>
</evidence>
<protein>
    <submittedName>
        <fullName evidence="1">Phage portal protein</fullName>
    </submittedName>
</protein>
<gene>
    <name evidence="1" type="ORF">Ami103574_02535</name>
</gene>
<dbReference type="Pfam" id="PF05133">
    <property type="entry name" value="SPP1_portal"/>
    <property type="match status" value="1"/>
</dbReference>
<dbReference type="RefSeq" id="WP_163065177.1">
    <property type="nucleotide sequence ID" value="NZ_CP048649.1"/>
</dbReference>
<dbReference type="KEGG" id="abut:Ami103574_02535"/>